<gene>
    <name evidence="8" type="ORF">HNP98_001718</name>
</gene>
<dbReference type="EMBL" id="JABSNP010000006">
    <property type="protein sequence ID" value="NRT18895.1"/>
    <property type="molecule type" value="Genomic_DNA"/>
</dbReference>
<evidence type="ECO:0000256" key="1">
    <source>
        <dbReference type="ARBA" id="ARBA00004418"/>
    </source>
</evidence>
<keyword evidence="9" id="KW-1185">Reference proteome</keyword>
<comment type="caution">
    <text evidence="8">The sequence shown here is derived from an EMBL/GenBank/DDBJ whole genome shotgun (WGS) entry which is preliminary data.</text>
</comment>
<keyword evidence="3" id="KW-0808">Transferase</keyword>
<dbReference type="RefSeq" id="WP_173809629.1">
    <property type="nucleotide sequence ID" value="NZ_JABSNP010000006.1"/>
</dbReference>
<proteinExistence type="predicted"/>
<evidence type="ECO:0000256" key="3">
    <source>
        <dbReference type="ARBA" id="ARBA00022679"/>
    </source>
</evidence>
<dbReference type="Pfam" id="PF16822">
    <property type="entry name" value="ALGX"/>
    <property type="match status" value="1"/>
</dbReference>
<evidence type="ECO:0000313" key="9">
    <source>
        <dbReference type="Proteomes" id="UP000779507"/>
    </source>
</evidence>
<keyword evidence="4" id="KW-0732">Signal</keyword>
<dbReference type="InterPro" id="IPR031811">
    <property type="entry name" value="ALGX/ALGJ_SGNH-like"/>
</dbReference>
<reference evidence="8 9" key="1">
    <citation type="submission" date="2020-05" db="EMBL/GenBank/DDBJ databases">
        <title>Genomic Encyclopedia of Type Strains, Phase IV (KMG-V): Genome sequencing to study the core and pangenomes of soil and plant-associated prokaryotes.</title>
        <authorList>
            <person name="Whitman W."/>
        </authorList>
    </citation>
    <scope>NUCLEOTIDE SEQUENCE [LARGE SCALE GENOMIC DNA]</scope>
    <source>
        <strain evidence="8 9">9A</strain>
    </source>
</reference>
<keyword evidence="6" id="KW-0016">Alginate biosynthesis</keyword>
<protein>
    <recommendedName>
        <fullName evidence="7">AlgX/AlgJ SGNH hydrolase-like domain-containing protein</fullName>
    </recommendedName>
</protein>
<evidence type="ECO:0000256" key="4">
    <source>
        <dbReference type="ARBA" id="ARBA00022729"/>
    </source>
</evidence>
<accession>A0ABX2FP24</accession>
<comment type="pathway">
    <text evidence="2">Glycan biosynthesis; alginate biosynthesis.</text>
</comment>
<evidence type="ECO:0000256" key="2">
    <source>
        <dbReference type="ARBA" id="ARBA00005182"/>
    </source>
</evidence>
<dbReference type="Proteomes" id="UP000779507">
    <property type="component" value="Unassembled WGS sequence"/>
</dbReference>
<sequence length="428" mass="48432">MPTAAKRLLFGFLLLLLLVPALQAKFHWLDEVPLGGAYTVAPRPEFSWASLVDNTFQPALERYLEDRIGFRGFFVRLRNQLGYSVFHESWAGNFAVGRGGVLFEQEPIDAYLGRDYVGDEEVRFNARRFRSAQDSLARHGVQVVFVIAPSKATFMPENLPRAARAQPRARTNYAAYAAALPAAGVHVLDFSRAFRQWRRTAPYPLFTKGGTHWSMYGGVRAADSLLAYLRHTLGVRPAPLRITGYEQSTTPRETDADLVTALNLLVAPASEPLAYPQLEFPPLGPGQAKPNLLLVADSFGWTWMYTHIPNCFSDQTRYWYYNAEVAWPDVEQTPEGRDLAQLKTRAQYLARDVIVVMFNERNLVTFDKGFSRDVFNVFHPTTAADNARFNALVDEFRRKATWEEQAQEGFEQRIGAKASAILDRERCP</sequence>
<organism evidence="8 9">
    <name type="scientific">Hymenobacter caeli</name>
    <dbReference type="NCBI Taxonomy" id="2735894"/>
    <lineage>
        <taxon>Bacteria</taxon>
        <taxon>Pseudomonadati</taxon>
        <taxon>Bacteroidota</taxon>
        <taxon>Cytophagia</taxon>
        <taxon>Cytophagales</taxon>
        <taxon>Hymenobacteraceae</taxon>
        <taxon>Hymenobacter</taxon>
    </lineage>
</organism>
<evidence type="ECO:0000259" key="7">
    <source>
        <dbReference type="Pfam" id="PF16822"/>
    </source>
</evidence>
<evidence type="ECO:0000256" key="5">
    <source>
        <dbReference type="ARBA" id="ARBA00022764"/>
    </source>
</evidence>
<dbReference type="SUPFAM" id="SSF52266">
    <property type="entry name" value="SGNH hydrolase"/>
    <property type="match status" value="1"/>
</dbReference>
<comment type="subcellular location">
    <subcellularLocation>
        <location evidence="1">Periplasm</location>
    </subcellularLocation>
</comment>
<evidence type="ECO:0000313" key="8">
    <source>
        <dbReference type="EMBL" id="NRT18895.1"/>
    </source>
</evidence>
<name>A0ABX2FP24_9BACT</name>
<feature type="domain" description="AlgX/AlgJ SGNH hydrolase-like" evidence="7">
    <location>
        <begin position="118"/>
        <end position="264"/>
    </location>
</feature>
<evidence type="ECO:0000256" key="6">
    <source>
        <dbReference type="ARBA" id="ARBA00022841"/>
    </source>
</evidence>
<keyword evidence="5" id="KW-0574">Periplasm</keyword>